<feature type="compositionally biased region" description="Polar residues" evidence="8">
    <location>
        <begin position="578"/>
        <end position="602"/>
    </location>
</feature>
<dbReference type="GO" id="GO:0046854">
    <property type="term" value="P:phosphatidylinositol phosphate biosynthetic process"/>
    <property type="evidence" value="ECO:0007669"/>
    <property type="project" value="UniProtKB-UniRule"/>
</dbReference>
<dbReference type="GO" id="GO:0004430">
    <property type="term" value="F:1-phosphatidylinositol 4-kinase activity"/>
    <property type="evidence" value="ECO:0007669"/>
    <property type="project" value="UniProtKB-UniRule"/>
</dbReference>
<feature type="domain" description="PI3K/PI4K catalytic" evidence="9">
    <location>
        <begin position="9"/>
        <end position="463"/>
    </location>
</feature>
<evidence type="ECO:0000313" key="11">
    <source>
        <dbReference type="Proteomes" id="UP001150925"/>
    </source>
</evidence>
<reference evidence="10" key="1">
    <citation type="submission" date="2022-07" db="EMBL/GenBank/DDBJ databases">
        <title>Phylogenomic reconstructions and comparative analyses of Kickxellomycotina fungi.</title>
        <authorList>
            <person name="Reynolds N.K."/>
            <person name="Stajich J.E."/>
            <person name="Barry K."/>
            <person name="Grigoriev I.V."/>
            <person name="Crous P."/>
            <person name="Smith M.E."/>
        </authorList>
    </citation>
    <scope>NUCLEOTIDE SEQUENCE</scope>
    <source>
        <strain evidence="10">RSA 1196</strain>
    </source>
</reference>
<dbReference type="GO" id="GO:0000329">
    <property type="term" value="C:fungal-type vacuole membrane"/>
    <property type="evidence" value="ECO:0007669"/>
    <property type="project" value="TreeGrafter"/>
</dbReference>
<evidence type="ECO:0000256" key="7">
    <source>
        <dbReference type="RuleBase" id="RU367084"/>
    </source>
</evidence>
<feature type="region of interest" description="Disordered" evidence="8">
    <location>
        <begin position="542"/>
        <end position="562"/>
    </location>
</feature>
<protein>
    <recommendedName>
        <fullName evidence="7">Phosphatidylinositol 4-kinase</fullName>
        <ecNumber evidence="7">2.7.1.67</ecNumber>
    </recommendedName>
</protein>
<comment type="cofactor">
    <cofactor evidence="7">
        <name>Mg(2+)</name>
        <dbReference type="ChEBI" id="CHEBI:18420"/>
    </cofactor>
    <cofactor evidence="7">
        <name>Mn(2+)</name>
        <dbReference type="ChEBI" id="CHEBI:29035"/>
    </cofactor>
</comment>
<feature type="region of interest" description="Disordered" evidence="8">
    <location>
        <begin position="634"/>
        <end position="669"/>
    </location>
</feature>
<dbReference type="InterPro" id="IPR039756">
    <property type="entry name" value="Lsb6/PI4K2"/>
</dbReference>
<evidence type="ECO:0000256" key="4">
    <source>
        <dbReference type="ARBA" id="ARBA00022777"/>
    </source>
</evidence>
<keyword evidence="2 7" id="KW-0808">Transferase</keyword>
<keyword evidence="6" id="KW-0472">Membrane</keyword>
<evidence type="ECO:0000256" key="6">
    <source>
        <dbReference type="ARBA" id="ARBA00023136"/>
    </source>
</evidence>
<comment type="catalytic activity">
    <reaction evidence="7">
        <text>a 1,2-diacyl-sn-glycero-3-phospho-(1D-myo-inositol) + ATP = a 1,2-diacyl-sn-glycero-3-phospho-(1D-myo-inositol 4-phosphate) + ADP + H(+)</text>
        <dbReference type="Rhea" id="RHEA:19877"/>
        <dbReference type="ChEBI" id="CHEBI:15378"/>
        <dbReference type="ChEBI" id="CHEBI:30616"/>
        <dbReference type="ChEBI" id="CHEBI:57880"/>
        <dbReference type="ChEBI" id="CHEBI:58178"/>
        <dbReference type="ChEBI" id="CHEBI:456216"/>
        <dbReference type="EC" id="2.7.1.67"/>
    </reaction>
</comment>
<organism evidence="10 11">
    <name type="scientific">Dispira parvispora</name>
    <dbReference type="NCBI Taxonomy" id="1520584"/>
    <lineage>
        <taxon>Eukaryota</taxon>
        <taxon>Fungi</taxon>
        <taxon>Fungi incertae sedis</taxon>
        <taxon>Zoopagomycota</taxon>
        <taxon>Kickxellomycotina</taxon>
        <taxon>Dimargaritomycetes</taxon>
        <taxon>Dimargaritales</taxon>
        <taxon>Dimargaritaceae</taxon>
        <taxon>Dispira</taxon>
    </lineage>
</organism>
<accession>A0A9W8E205</accession>
<sequence>MVQDAIDAGIYPQRISQGSSGSYFCLNSTGAKIAVFKPKNEEPYGHLNPKWTKWFHRNIFPCFFGRSGLIPNSGYLSESMASQLDRQLGLGIVPRTDVVELASPTFHYSRHDLRLASHLQRPRPLVPKAGSFQLFLTGFLDADTFLKRHPWSDAISQPNEPLPSPQNVPRIRVSEITPLLVSPATISGSGCFGNAESNLQASQEELPQHCLNSSPVDSALGDSLGQLPHDDLVSRDSASFLGSQGRSISNTEPRRCHQLSNGRILPTSDRREHPSRHRWVWTPHLRRQFRLQLEKLVVLDFLMRNTDRGPENWMIKYCPGCPVPAIAQPTVRNSYSHCQDPQYCLPHFHIGAIDNGLAFPFKHPDEWRSYPYAWLSLPHSLIAPPFSTSIRAYILPRLTSSDWWHQTITSLRDLVRIDPGFNQEMFAKQVAVIKGQAWNLVHTLRDPTAGPLELVDMSPVLVREYDIVDAKQKQLLFLWWWNRQINRAWQPDILHTSNNVLVGSSHVSHVDQGWTEPLSTKSVPPLGKIRRVREQHSVPNLRSVALSSSRNGKRRGSPRRIDIAGFVVQEESPAMRSSLTSSYCSTPPGNVVTNHTVSNDYQTLRPRSASLPRGFTPPNIQTTLSHDFSLPKVASAATNSSPNLNPNANSGESTDQELQSLSDSSFLPDLPPPPVLTRFNSAPLHYNNSPVALPLSNHALAQYNQWAPKTRFVVEKVEPWPMRPCFTFC</sequence>
<evidence type="ECO:0000256" key="3">
    <source>
        <dbReference type="ARBA" id="ARBA00022741"/>
    </source>
</evidence>
<comment type="caution">
    <text evidence="10">The sequence shown here is derived from an EMBL/GenBank/DDBJ whole genome shotgun (WGS) entry which is preliminary data.</text>
</comment>
<dbReference type="PANTHER" id="PTHR12865:SF1">
    <property type="entry name" value="PHOSPHATIDYLINOSITOL 4-KINASE TYPE 2"/>
    <property type="match status" value="1"/>
</dbReference>
<keyword evidence="4 7" id="KW-0418">Kinase</keyword>
<dbReference type="PANTHER" id="PTHR12865">
    <property type="entry name" value="PHOSPHATIDYLINOSITOL 4-KINASE TYPE-II"/>
    <property type="match status" value="1"/>
</dbReference>
<dbReference type="Proteomes" id="UP001150925">
    <property type="component" value="Unassembled WGS sequence"/>
</dbReference>
<keyword evidence="11" id="KW-1185">Reference proteome</keyword>
<keyword evidence="3 7" id="KW-0547">Nucleotide-binding</keyword>
<dbReference type="OrthoDB" id="3349449at2759"/>
<feature type="compositionally biased region" description="Low complexity" evidence="8">
    <location>
        <begin position="658"/>
        <end position="668"/>
    </location>
</feature>
<evidence type="ECO:0000313" key="10">
    <source>
        <dbReference type="EMBL" id="KAJ1963842.1"/>
    </source>
</evidence>
<dbReference type="GO" id="GO:0005802">
    <property type="term" value="C:trans-Golgi network"/>
    <property type="evidence" value="ECO:0007669"/>
    <property type="project" value="TreeGrafter"/>
</dbReference>
<name>A0A9W8E205_9FUNG</name>
<evidence type="ECO:0000256" key="8">
    <source>
        <dbReference type="SAM" id="MobiDB-lite"/>
    </source>
</evidence>
<dbReference type="Pfam" id="PF00454">
    <property type="entry name" value="PI3_PI4_kinase"/>
    <property type="match status" value="2"/>
</dbReference>
<dbReference type="EC" id="2.7.1.67" evidence="7"/>
<dbReference type="AlphaFoldDB" id="A0A9W8E205"/>
<evidence type="ECO:0000256" key="2">
    <source>
        <dbReference type="ARBA" id="ARBA00022679"/>
    </source>
</evidence>
<comment type="subcellular location">
    <subcellularLocation>
        <location evidence="7">Cell membrane</location>
        <topology evidence="7">Peripheral membrane protein</topology>
    </subcellularLocation>
    <subcellularLocation>
        <location evidence="7">Vacuole membrane</location>
        <topology evidence="7">Peripheral membrane protein</topology>
    </subcellularLocation>
</comment>
<dbReference type="InterPro" id="IPR000403">
    <property type="entry name" value="PI3/4_kinase_cat_dom"/>
</dbReference>
<dbReference type="GO" id="GO:0005524">
    <property type="term" value="F:ATP binding"/>
    <property type="evidence" value="ECO:0007669"/>
    <property type="project" value="UniProtKB-UniRule"/>
</dbReference>
<keyword evidence="5 7" id="KW-0067">ATP-binding</keyword>
<evidence type="ECO:0000256" key="1">
    <source>
        <dbReference type="ARBA" id="ARBA00022475"/>
    </source>
</evidence>
<comment type="similarity">
    <text evidence="7">Belongs to the PI3/PI4-kinase family.</text>
</comment>
<dbReference type="GO" id="GO:0007032">
    <property type="term" value="P:endosome organization"/>
    <property type="evidence" value="ECO:0007669"/>
    <property type="project" value="TreeGrafter"/>
</dbReference>
<feature type="compositionally biased region" description="Low complexity" evidence="8">
    <location>
        <begin position="634"/>
        <end position="650"/>
    </location>
</feature>
<proteinExistence type="inferred from homology"/>
<dbReference type="GO" id="GO:0005768">
    <property type="term" value="C:endosome"/>
    <property type="evidence" value="ECO:0007669"/>
    <property type="project" value="UniProtKB-UniRule"/>
</dbReference>
<gene>
    <name evidence="10" type="primary">lsb6</name>
    <name evidence="10" type="ORF">IWQ62_003097</name>
</gene>
<feature type="region of interest" description="Disordered" evidence="8">
    <location>
        <begin position="578"/>
        <end position="621"/>
    </location>
</feature>
<dbReference type="EMBL" id="JANBPY010000770">
    <property type="protein sequence ID" value="KAJ1963842.1"/>
    <property type="molecule type" value="Genomic_DNA"/>
</dbReference>
<dbReference type="GO" id="GO:0007030">
    <property type="term" value="P:Golgi organization"/>
    <property type="evidence" value="ECO:0007669"/>
    <property type="project" value="TreeGrafter"/>
</dbReference>
<keyword evidence="1 7" id="KW-1003">Cell membrane</keyword>
<evidence type="ECO:0000259" key="9">
    <source>
        <dbReference type="PROSITE" id="PS50290"/>
    </source>
</evidence>
<dbReference type="PROSITE" id="PS50290">
    <property type="entry name" value="PI3_4_KINASE_3"/>
    <property type="match status" value="1"/>
</dbReference>
<evidence type="ECO:0000256" key="5">
    <source>
        <dbReference type="ARBA" id="ARBA00022840"/>
    </source>
</evidence>
<dbReference type="GO" id="GO:0005886">
    <property type="term" value="C:plasma membrane"/>
    <property type="evidence" value="ECO:0007669"/>
    <property type="project" value="UniProtKB-SubCell"/>
</dbReference>